<dbReference type="InterPro" id="IPR039128">
    <property type="entry name" value="TRIP4-like"/>
</dbReference>
<evidence type="ECO:0000313" key="4">
    <source>
        <dbReference type="EMBL" id="KAH7550312.1"/>
    </source>
</evidence>
<dbReference type="Proteomes" id="UP000827721">
    <property type="component" value="Unassembled WGS sequence"/>
</dbReference>
<feature type="compositionally biased region" description="Basic residues" evidence="1">
    <location>
        <begin position="409"/>
        <end position="418"/>
    </location>
</feature>
<evidence type="ECO:0008006" key="6">
    <source>
        <dbReference type="Google" id="ProtNLM"/>
    </source>
</evidence>
<dbReference type="InterPro" id="IPR009349">
    <property type="entry name" value="TRIP4/RQT4_C2HC5_Znf"/>
</dbReference>
<sequence>METAGEWLEKALVDLCKRVETGLDLDREIISGLVSYCELAQPLDAKEYLDFYAVDALHLRLSECENDFSSRHYGSHPTQRYDSATVISVVLIAPWSMTNIIGQEVGKSVIDQYLQQRGHSELCSSTPNVSTSKFHAYVKPRSDEGSGSGTKKPSKTPKDVAGPSYQAESKKNAVSSYHENRIQSESTETKTVNKGNQGNQKKKKAGKVVSLAEAAKGSIIFQQGKPCSCQARQHKLISNCLSCGKIVCEQEGEGPCLFCGALVLKEGSTYAGLEEGLAPLSDAEAAAEAYAKRLVEYDRDAAARTTVIDDQSDYYEIEGNSWLSKEEKELLQKKQEEVEEAERAKRNRVVVTFDLVGRKVLLNQDEASELQSENRILLRPQDEKEVNRIKPNPSLQVQPIFIDPGPTKKPVKGKKQTNRCRPSGLCLEITGRVQHDKNELKHLMIDNQAETA</sequence>
<name>A0ABQ8H8R9_9ROSI</name>
<evidence type="ECO:0000256" key="1">
    <source>
        <dbReference type="SAM" id="MobiDB-lite"/>
    </source>
</evidence>
<evidence type="ECO:0000259" key="2">
    <source>
        <dbReference type="Pfam" id="PF06221"/>
    </source>
</evidence>
<evidence type="ECO:0000259" key="3">
    <source>
        <dbReference type="Pfam" id="PF23134"/>
    </source>
</evidence>
<feature type="region of interest" description="Disordered" evidence="1">
    <location>
        <begin position="396"/>
        <end position="418"/>
    </location>
</feature>
<accession>A0ABQ8H8R9</accession>
<reference evidence="4 5" key="1">
    <citation type="submission" date="2021-02" db="EMBL/GenBank/DDBJ databases">
        <title>Plant Genome Project.</title>
        <authorList>
            <person name="Zhang R.-G."/>
        </authorList>
    </citation>
    <scope>NUCLEOTIDE SEQUENCE [LARGE SCALE GENOMIC DNA]</scope>
    <source>
        <tissue evidence="4">Leaves</tissue>
    </source>
</reference>
<feature type="domain" description="TRIP4/RQT4 C2HC5-type zinc finger" evidence="2">
    <location>
        <begin position="225"/>
        <end position="265"/>
    </location>
</feature>
<proteinExistence type="predicted"/>
<dbReference type="EMBL" id="JAFEMO010000013">
    <property type="protein sequence ID" value="KAH7550312.1"/>
    <property type="molecule type" value="Genomic_DNA"/>
</dbReference>
<organism evidence="4 5">
    <name type="scientific">Xanthoceras sorbifolium</name>
    <dbReference type="NCBI Taxonomy" id="99658"/>
    <lineage>
        <taxon>Eukaryota</taxon>
        <taxon>Viridiplantae</taxon>
        <taxon>Streptophyta</taxon>
        <taxon>Embryophyta</taxon>
        <taxon>Tracheophyta</taxon>
        <taxon>Spermatophyta</taxon>
        <taxon>Magnoliopsida</taxon>
        <taxon>eudicotyledons</taxon>
        <taxon>Gunneridae</taxon>
        <taxon>Pentapetalae</taxon>
        <taxon>rosids</taxon>
        <taxon>malvids</taxon>
        <taxon>Sapindales</taxon>
        <taxon>Sapindaceae</taxon>
        <taxon>Xanthoceroideae</taxon>
        <taxon>Xanthoceras</taxon>
    </lineage>
</organism>
<feature type="compositionally biased region" description="Low complexity" evidence="1">
    <location>
        <begin position="190"/>
        <end position="199"/>
    </location>
</feature>
<comment type="caution">
    <text evidence="4">The sequence shown here is derived from an EMBL/GenBank/DDBJ whole genome shotgun (WGS) entry which is preliminary data.</text>
</comment>
<dbReference type="InterPro" id="IPR056993">
    <property type="entry name" value="TRIP4_3rd_dom"/>
</dbReference>
<gene>
    <name evidence="4" type="ORF">JRO89_XS13G0169700</name>
</gene>
<feature type="region of interest" description="Disordered" evidence="1">
    <location>
        <begin position="137"/>
        <end position="206"/>
    </location>
</feature>
<dbReference type="Pfam" id="PF06221">
    <property type="entry name" value="zf-C2HC5"/>
    <property type="match status" value="1"/>
</dbReference>
<dbReference type="PANTHER" id="PTHR12963">
    <property type="entry name" value="THYROID RECEPTOR INTERACTING PROTEIN RELATED"/>
    <property type="match status" value="1"/>
</dbReference>
<protein>
    <recommendedName>
        <fullName evidence="6">Zinc finger C2HC5-type domain-containing protein</fullName>
    </recommendedName>
</protein>
<feature type="domain" description="Activating signal cointegrator 1 third" evidence="3">
    <location>
        <begin position="310"/>
        <end position="361"/>
    </location>
</feature>
<dbReference type="PANTHER" id="PTHR12963:SF4">
    <property type="entry name" value="ACTIVATING SIGNAL COINTEGRATOR 1"/>
    <property type="match status" value="1"/>
</dbReference>
<keyword evidence="5" id="KW-1185">Reference proteome</keyword>
<evidence type="ECO:0000313" key="5">
    <source>
        <dbReference type="Proteomes" id="UP000827721"/>
    </source>
</evidence>
<dbReference type="Pfam" id="PF23134">
    <property type="entry name" value="TRIP4_3rd"/>
    <property type="match status" value="1"/>
</dbReference>